<feature type="region of interest" description="Disordered" evidence="1">
    <location>
        <begin position="283"/>
        <end position="334"/>
    </location>
</feature>
<sequence>MDASDPTTNIVLLSASWLNVFLYAWELGLCLRYFKRPNRPFWYKIGVGALVVFDTLCTLTICLSVVFVNFLPNAGDSVARITTTAVAIFLTYCSAAVEQAILCHVFFTLTGNIIITTILSLIILAHLGLAFASGVLILVLNAELTEALKLTEAGAISCAIADVLIALALGSRVWKSLSPSYIISARHSFARRFFLLCISSGLIVASNTLVMMVLLLHGGPAFSFFFDWQGRVYSLTLLANFLVGIHFRGDSEITELTVSSRSRPGQRTSRIAGITFDDIIGSDTESGRSQNVPSPPNADRKVTPLRQCADPQPYNYNLDDEWTQLERRRARTDP</sequence>
<reference evidence="3 4" key="1">
    <citation type="journal article" date="2024" name="J Genomics">
        <title>Draft genome sequencing and assembly of Favolaschia claudopus CIRM-BRFM 2984 isolated from oak limbs.</title>
        <authorList>
            <person name="Navarro D."/>
            <person name="Drula E."/>
            <person name="Chaduli D."/>
            <person name="Cazenave R."/>
            <person name="Ahrendt S."/>
            <person name="Wang J."/>
            <person name="Lipzen A."/>
            <person name="Daum C."/>
            <person name="Barry K."/>
            <person name="Grigoriev I.V."/>
            <person name="Favel A."/>
            <person name="Rosso M.N."/>
            <person name="Martin F."/>
        </authorList>
    </citation>
    <scope>NUCLEOTIDE SEQUENCE [LARGE SCALE GENOMIC DNA]</scope>
    <source>
        <strain evidence="3 4">CIRM-BRFM 2984</strain>
    </source>
</reference>
<evidence type="ECO:0000256" key="2">
    <source>
        <dbReference type="SAM" id="Phobius"/>
    </source>
</evidence>
<gene>
    <name evidence="3" type="ORF">R3P38DRAFT_411826</name>
</gene>
<name>A0AAV9ZHQ1_9AGAR</name>
<evidence type="ECO:0000256" key="1">
    <source>
        <dbReference type="SAM" id="MobiDB-lite"/>
    </source>
</evidence>
<keyword evidence="2" id="KW-1133">Transmembrane helix</keyword>
<protein>
    <recommendedName>
        <fullName evidence="5">Transmembrane protein</fullName>
    </recommendedName>
</protein>
<evidence type="ECO:0000313" key="3">
    <source>
        <dbReference type="EMBL" id="KAK6983835.1"/>
    </source>
</evidence>
<proteinExistence type="predicted"/>
<keyword evidence="4" id="KW-1185">Reference proteome</keyword>
<keyword evidence="2" id="KW-0472">Membrane</keyword>
<feature type="transmembrane region" description="Helical" evidence="2">
    <location>
        <begin position="228"/>
        <end position="247"/>
    </location>
</feature>
<dbReference type="EMBL" id="JAWWNJ010000147">
    <property type="protein sequence ID" value="KAK6983835.1"/>
    <property type="molecule type" value="Genomic_DNA"/>
</dbReference>
<feature type="transmembrane region" description="Helical" evidence="2">
    <location>
        <begin position="109"/>
        <end position="142"/>
    </location>
</feature>
<keyword evidence="2" id="KW-0812">Transmembrane</keyword>
<feature type="transmembrane region" description="Helical" evidence="2">
    <location>
        <begin position="12"/>
        <end position="34"/>
    </location>
</feature>
<organism evidence="3 4">
    <name type="scientific">Favolaschia claudopus</name>
    <dbReference type="NCBI Taxonomy" id="2862362"/>
    <lineage>
        <taxon>Eukaryota</taxon>
        <taxon>Fungi</taxon>
        <taxon>Dikarya</taxon>
        <taxon>Basidiomycota</taxon>
        <taxon>Agaricomycotina</taxon>
        <taxon>Agaricomycetes</taxon>
        <taxon>Agaricomycetidae</taxon>
        <taxon>Agaricales</taxon>
        <taxon>Marasmiineae</taxon>
        <taxon>Mycenaceae</taxon>
        <taxon>Favolaschia</taxon>
    </lineage>
</organism>
<evidence type="ECO:0000313" key="4">
    <source>
        <dbReference type="Proteomes" id="UP001362999"/>
    </source>
</evidence>
<feature type="transmembrane region" description="Helical" evidence="2">
    <location>
        <begin position="46"/>
        <end position="71"/>
    </location>
</feature>
<accession>A0AAV9ZHQ1</accession>
<comment type="caution">
    <text evidence="3">The sequence shown here is derived from an EMBL/GenBank/DDBJ whole genome shotgun (WGS) entry which is preliminary data.</text>
</comment>
<feature type="compositionally biased region" description="Polar residues" evidence="1">
    <location>
        <begin position="283"/>
        <end position="292"/>
    </location>
</feature>
<feature type="compositionally biased region" description="Basic and acidic residues" evidence="1">
    <location>
        <begin position="324"/>
        <end position="334"/>
    </location>
</feature>
<feature type="transmembrane region" description="Helical" evidence="2">
    <location>
        <begin position="154"/>
        <end position="173"/>
    </location>
</feature>
<feature type="transmembrane region" description="Helical" evidence="2">
    <location>
        <begin position="193"/>
        <end position="216"/>
    </location>
</feature>
<dbReference type="AlphaFoldDB" id="A0AAV9ZHQ1"/>
<dbReference type="Proteomes" id="UP001362999">
    <property type="component" value="Unassembled WGS sequence"/>
</dbReference>
<evidence type="ECO:0008006" key="5">
    <source>
        <dbReference type="Google" id="ProtNLM"/>
    </source>
</evidence>